<sequence>MSDVPKLLASLQVGRAIAAVAVLLCHAEQFTRQFTEVPPWLHLPLSYGYLGVDFFFALSGFIIYFANHDEAGHAGWAARYSGSRLTRIFAPYLPIGVMLGVAYTLQPQLAAGYDWNWFSTLTLLPSGGSPSLGVAWTLQHEILFYAIMLVLIAARRVLIGCLIWLGAIGIAEVAGTPVIGLSLIDVEFIGGIAAAWLFIRRPRGSVWPSAMLGAGLCLAGGFLGFPEARVLLGLGLASLILATARLEVAGGWRVPQGVLLLGEASYAIYLVHVPVLRFAARVAGPALTWELLLPLLIAIGVLAGLAYHLGFERPALRQVRRLLRREPAAAAPRN</sequence>
<evidence type="ECO:0000313" key="3">
    <source>
        <dbReference type="EMBL" id="MFC3713353.1"/>
    </source>
</evidence>
<dbReference type="GO" id="GO:0016746">
    <property type="term" value="F:acyltransferase activity"/>
    <property type="evidence" value="ECO:0007669"/>
    <property type="project" value="UniProtKB-KW"/>
</dbReference>
<dbReference type="InterPro" id="IPR050879">
    <property type="entry name" value="Acyltransferase_3"/>
</dbReference>
<keyword evidence="4" id="KW-1185">Reference proteome</keyword>
<dbReference type="EMBL" id="JBHRXV010000011">
    <property type="protein sequence ID" value="MFC3713353.1"/>
    <property type="molecule type" value="Genomic_DNA"/>
</dbReference>
<keyword evidence="3" id="KW-0012">Acyltransferase</keyword>
<keyword evidence="3" id="KW-0808">Transferase</keyword>
<feature type="transmembrane region" description="Helical" evidence="1">
    <location>
        <begin position="230"/>
        <end position="246"/>
    </location>
</feature>
<feature type="transmembrane region" description="Helical" evidence="1">
    <location>
        <begin position="46"/>
        <end position="67"/>
    </location>
</feature>
<dbReference type="InterPro" id="IPR002656">
    <property type="entry name" value="Acyl_transf_3_dom"/>
</dbReference>
<proteinExistence type="predicted"/>
<keyword evidence="1" id="KW-0472">Membrane</keyword>
<feature type="transmembrane region" description="Helical" evidence="1">
    <location>
        <begin position="178"/>
        <end position="199"/>
    </location>
</feature>
<accession>A0ABV7XDL3</accession>
<dbReference type="Proteomes" id="UP001595615">
    <property type="component" value="Unassembled WGS sequence"/>
</dbReference>
<dbReference type="PANTHER" id="PTHR23028">
    <property type="entry name" value="ACETYLTRANSFERASE"/>
    <property type="match status" value="1"/>
</dbReference>
<gene>
    <name evidence="3" type="ORF">ACFOMD_12275</name>
</gene>
<feature type="domain" description="Acyltransferase 3" evidence="2">
    <location>
        <begin position="9"/>
        <end position="304"/>
    </location>
</feature>
<feature type="transmembrane region" description="Helical" evidence="1">
    <location>
        <begin position="88"/>
        <end position="105"/>
    </location>
</feature>
<keyword evidence="1" id="KW-0812">Transmembrane</keyword>
<comment type="caution">
    <text evidence="3">The sequence shown here is derived from an EMBL/GenBank/DDBJ whole genome shotgun (WGS) entry which is preliminary data.</text>
</comment>
<evidence type="ECO:0000313" key="4">
    <source>
        <dbReference type="Proteomes" id="UP001595615"/>
    </source>
</evidence>
<reference evidence="4" key="1">
    <citation type="journal article" date="2019" name="Int. J. Syst. Evol. Microbiol.">
        <title>The Global Catalogue of Microorganisms (GCM) 10K type strain sequencing project: providing services to taxonomists for standard genome sequencing and annotation.</title>
        <authorList>
            <consortium name="The Broad Institute Genomics Platform"/>
            <consortium name="The Broad Institute Genome Sequencing Center for Infectious Disease"/>
            <person name="Wu L."/>
            <person name="Ma J."/>
        </authorList>
    </citation>
    <scope>NUCLEOTIDE SEQUENCE [LARGE SCALE GENOMIC DNA]</scope>
    <source>
        <strain evidence="4">KCTC 42644</strain>
    </source>
</reference>
<evidence type="ECO:0000259" key="2">
    <source>
        <dbReference type="Pfam" id="PF01757"/>
    </source>
</evidence>
<dbReference type="EC" id="2.3.-.-" evidence="3"/>
<organism evidence="3 4">
    <name type="scientific">Sphingoaurantiacus capsulatus</name>
    <dbReference type="NCBI Taxonomy" id="1771310"/>
    <lineage>
        <taxon>Bacteria</taxon>
        <taxon>Pseudomonadati</taxon>
        <taxon>Pseudomonadota</taxon>
        <taxon>Alphaproteobacteria</taxon>
        <taxon>Sphingomonadales</taxon>
        <taxon>Sphingosinicellaceae</taxon>
        <taxon>Sphingoaurantiacus</taxon>
    </lineage>
</organism>
<feature type="transmembrane region" description="Helical" evidence="1">
    <location>
        <begin position="206"/>
        <end position="224"/>
    </location>
</feature>
<dbReference type="Pfam" id="PF01757">
    <property type="entry name" value="Acyl_transf_3"/>
    <property type="match status" value="1"/>
</dbReference>
<feature type="transmembrane region" description="Helical" evidence="1">
    <location>
        <begin position="291"/>
        <end position="311"/>
    </location>
</feature>
<protein>
    <submittedName>
        <fullName evidence="3">Acyltransferase family protein</fullName>
        <ecNumber evidence="3">2.3.-.-</ecNumber>
    </submittedName>
</protein>
<evidence type="ECO:0000256" key="1">
    <source>
        <dbReference type="SAM" id="Phobius"/>
    </source>
</evidence>
<dbReference type="PANTHER" id="PTHR23028:SF131">
    <property type="entry name" value="BLR2367 PROTEIN"/>
    <property type="match status" value="1"/>
</dbReference>
<feature type="transmembrane region" description="Helical" evidence="1">
    <location>
        <begin position="258"/>
        <end position="279"/>
    </location>
</feature>
<name>A0ABV7XDL3_9SPHN</name>
<dbReference type="RefSeq" id="WP_380863433.1">
    <property type="nucleotide sequence ID" value="NZ_JBHRXV010000011.1"/>
</dbReference>
<keyword evidence="1" id="KW-1133">Transmembrane helix</keyword>